<evidence type="ECO:0000313" key="3">
    <source>
        <dbReference type="Proteomes" id="UP000001880"/>
    </source>
</evidence>
<dbReference type="HOGENOM" id="CLU_1223330_0_0_7"/>
<reference evidence="2 3" key="1">
    <citation type="journal article" date="2010" name="Stand. Genomic Sci.">
        <title>Complete genome sequence of Haliangium ochraceum type strain (SMP-2).</title>
        <authorList>
            <consortium name="US DOE Joint Genome Institute (JGI-PGF)"/>
            <person name="Ivanova N."/>
            <person name="Daum C."/>
            <person name="Lang E."/>
            <person name="Abt B."/>
            <person name="Kopitz M."/>
            <person name="Saunders E."/>
            <person name="Lapidus A."/>
            <person name="Lucas S."/>
            <person name="Glavina Del Rio T."/>
            <person name="Nolan M."/>
            <person name="Tice H."/>
            <person name="Copeland A."/>
            <person name="Cheng J.F."/>
            <person name="Chen F."/>
            <person name="Bruce D."/>
            <person name="Goodwin L."/>
            <person name="Pitluck S."/>
            <person name="Mavromatis K."/>
            <person name="Pati A."/>
            <person name="Mikhailova N."/>
            <person name="Chen A."/>
            <person name="Palaniappan K."/>
            <person name="Land M."/>
            <person name="Hauser L."/>
            <person name="Chang Y.J."/>
            <person name="Jeffries C.D."/>
            <person name="Detter J.C."/>
            <person name="Brettin T."/>
            <person name="Rohde M."/>
            <person name="Goker M."/>
            <person name="Bristow J."/>
            <person name="Markowitz V."/>
            <person name="Eisen J.A."/>
            <person name="Hugenholtz P."/>
            <person name="Kyrpides N.C."/>
            <person name="Klenk H.P."/>
        </authorList>
    </citation>
    <scope>NUCLEOTIDE SEQUENCE [LARGE SCALE GENOMIC DNA]</scope>
    <source>
        <strain evidence="3">DSM 14365 / CIP 107738 / JCM 11303 / AJ 13395 / SMP-2</strain>
    </source>
</reference>
<dbReference type="Pfam" id="PF16316">
    <property type="entry name" value="DUF4956"/>
    <property type="match status" value="1"/>
</dbReference>
<dbReference type="AlphaFoldDB" id="D0LG68"/>
<proteinExistence type="predicted"/>
<dbReference type="InterPro" id="IPR032531">
    <property type="entry name" value="DUF4956"/>
</dbReference>
<dbReference type="Proteomes" id="UP000001880">
    <property type="component" value="Chromosome"/>
</dbReference>
<feature type="transmembrane region" description="Helical" evidence="1">
    <location>
        <begin position="20"/>
        <end position="42"/>
    </location>
</feature>
<dbReference type="OrthoDB" id="9803265at2"/>
<accession>D0LG68</accession>
<keyword evidence="1" id="KW-0472">Membrane</keyword>
<dbReference type="eggNOG" id="COG1285">
    <property type="taxonomic scope" value="Bacteria"/>
</dbReference>
<organism evidence="2 3">
    <name type="scientific">Haliangium ochraceum (strain DSM 14365 / JCM 11303 / SMP-2)</name>
    <dbReference type="NCBI Taxonomy" id="502025"/>
    <lineage>
        <taxon>Bacteria</taxon>
        <taxon>Pseudomonadati</taxon>
        <taxon>Myxococcota</taxon>
        <taxon>Polyangia</taxon>
        <taxon>Haliangiales</taxon>
        <taxon>Kofleriaceae</taxon>
        <taxon>Haliangium</taxon>
    </lineage>
</organism>
<gene>
    <name evidence="2" type="ordered locus">Hoch_5613</name>
</gene>
<dbReference type="EMBL" id="CP001804">
    <property type="protein sequence ID" value="ACY18093.1"/>
    <property type="molecule type" value="Genomic_DNA"/>
</dbReference>
<dbReference type="KEGG" id="hoh:Hoch_5613"/>
<protein>
    <recommendedName>
        <fullName evidence="4">DUF4956 domain-containing protein</fullName>
    </recommendedName>
</protein>
<evidence type="ECO:0000256" key="1">
    <source>
        <dbReference type="SAM" id="Phobius"/>
    </source>
</evidence>
<keyword evidence="3" id="KW-1185">Reference proteome</keyword>
<name>D0LG68_HALO1</name>
<sequence length="226" mass="24954">MTNTAELIQFRHLGFENFDFVVLSVILGRLTIAALLGGIIAYRPWRYFMHWYFERTESGAQVLIAVTGALMTSVIGNNVALAFGLVGLGGFIRFRSGIKDPREAGVMFLMIGIGMSSGIGRMPLALVSTGSAFILLAILDVVDRNRGKVGRRRIRIMGVQQPREFEPRLRQLLAKHATVRGSKISVRRDEVTVDIYGERYTSAGDILTLLSDAGIEFQGDVSCEEI</sequence>
<feature type="transmembrane region" description="Helical" evidence="1">
    <location>
        <begin position="125"/>
        <end position="142"/>
    </location>
</feature>
<evidence type="ECO:0000313" key="2">
    <source>
        <dbReference type="EMBL" id="ACY18093.1"/>
    </source>
</evidence>
<keyword evidence="1" id="KW-0812">Transmembrane</keyword>
<feature type="transmembrane region" description="Helical" evidence="1">
    <location>
        <begin position="62"/>
        <end position="92"/>
    </location>
</feature>
<evidence type="ECO:0008006" key="4">
    <source>
        <dbReference type="Google" id="ProtNLM"/>
    </source>
</evidence>
<dbReference type="STRING" id="502025.Hoch_5613"/>
<dbReference type="RefSeq" id="WP_012830685.1">
    <property type="nucleotide sequence ID" value="NC_013440.1"/>
</dbReference>
<keyword evidence="1" id="KW-1133">Transmembrane helix</keyword>